<dbReference type="InterPro" id="IPR017144">
    <property type="entry name" value="Xaa-Arg_dipeptidase"/>
</dbReference>
<dbReference type="Gene3D" id="3.40.630.10">
    <property type="entry name" value="Zn peptidases"/>
    <property type="match status" value="1"/>
</dbReference>
<dbReference type="InterPro" id="IPR036264">
    <property type="entry name" value="Bact_exopeptidase_dim_dom"/>
</dbReference>
<dbReference type="PIRSF" id="PIRSF037226">
    <property type="entry name" value="Amidohydrolase_ACY1L2_prd"/>
    <property type="match status" value="1"/>
</dbReference>
<evidence type="ECO:0000256" key="1">
    <source>
        <dbReference type="PIRNR" id="PIRNR037226"/>
    </source>
</evidence>
<dbReference type="GO" id="GO:0005737">
    <property type="term" value="C:cytoplasm"/>
    <property type="evidence" value="ECO:0007669"/>
    <property type="project" value="TreeGrafter"/>
</dbReference>
<dbReference type="Pfam" id="PF01546">
    <property type="entry name" value="Peptidase_M20"/>
    <property type="match status" value="1"/>
</dbReference>
<comment type="similarity">
    <text evidence="1">Belongs to the peptidase M20A family.</text>
</comment>
<reference evidence="3" key="2">
    <citation type="journal article" date="2023" name="Biology">
        <title>Prokaryotic Life Associated with Coal-Fire Gas Vents Revealed by Metagenomics.</title>
        <authorList>
            <person name="Kadnikov V.V."/>
            <person name="Mardanov A.V."/>
            <person name="Beletsky A.V."/>
            <person name="Karnachuk O.V."/>
            <person name="Ravin N.V."/>
        </authorList>
    </citation>
    <scope>NUCLEOTIDE SEQUENCE</scope>
    <source>
        <strain evidence="3">Bu02</strain>
    </source>
</reference>
<dbReference type="GO" id="GO:0016805">
    <property type="term" value="F:dipeptidase activity"/>
    <property type="evidence" value="ECO:0007669"/>
    <property type="project" value="InterPro"/>
</dbReference>
<dbReference type="GO" id="GO:0071713">
    <property type="term" value="F:para-aminobenzoyl-glutamate hydrolase activity"/>
    <property type="evidence" value="ECO:0007669"/>
    <property type="project" value="TreeGrafter"/>
</dbReference>
<dbReference type="InterPro" id="IPR011650">
    <property type="entry name" value="Peptidase_M20_dimer"/>
</dbReference>
<dbReference type="PANTHER" id="PTHR30575:SF3">
    <property type="entry name" value="PEPTIDASE M20 DIMERISATION DOMAIN-CONTAINING PROTEIN"/>
    <property type="match status" value="1"/>
</dbReference>
<dbReference type="InterPro" id="IPR052030">
    <property type="entry name" value="Peptidase_M20/M20A_hydrolases"/>
</dbReference>
<reference evidence="3" key="1">
    <citation type="submission" date="2020-10" db="EMBL/GenBank/DDBJ databases">
        <authorList>
            <person name="Kadnikov V."/>
            <person name="Beletsky A.V."/>
            <person name="Mardanov A.V."/>
            <person name="Karnachuk O.V."/>
            <person name="Ravin N.V."/>
        </authorList>
    </citation>
    <scope>NUCLEOTIDE SEQUENCE</scope>
    <source>
        <strain evidence="3">Bu02</strain>
    </source>
</reference>
<protein>
    <recommendedName>
        <fullName evidence="1">Peptidase M20 domain-containing protein 2</fullName>
    </recommendedName>
</protein>
<dbReference type="Gene3D" id="3.30.70.360">
    <property type="match status" value="1"/>
</dbReference>
<evidence type="ECO:0000313" key="3">
    <source>
        <dbReference type="EMBL" id="QUL99431.1"/>
    </source>
</evidence>
<dbReference type="AlphaFoldDB" id="A0AAT9LDI9"/>
<accession>A0AAT9LDI9</accession>
<feature type="domain" description="Peptidase M20 dimerisation" evidence="2">
    <location>
        <begin position="199"/>
        <end position="298"/>
    </location>
</feature>
<gene>
    <name evidence="3" type="ORF">IMF26_05140</name>
</gene>
<dbReference type="NCBIfam" id="TIGR01891">
    <property type="entry name" value="amidohydrolases"/>
    <property type="match status" value="1"/>
</dbReference>
<dbReference type="InterPro" id="IPR017439">
    <property type="entry name" value="Amidohydrolase"/>
</dbReference>
<dbReference type="SUPFAM" id="SSF55031">
    <property type="entry name" value="Bacterial exopeptidase dimerisation domain"/>
    <property type="match status" value="1"/>
</dbReference>
<dbReference type="InterPro" id="IPR002933">
    <property type="entry name" value="Peptidase_M20"/>
</dbReference>
<dbReference type="Pfam" id="PF07687">
    <property type="entry name" value="M20_dimer"/>
    <property type="match status" value="1"/>
</dbReference>
<sequence length="437" mass="47381">MNKSELKQAVCKAIDERAQEIRDFKVDIWRHPELGFKEHRTADAFARVLDSLGMSPRTGLAITGVRADLQGKEPGPKVAIMGELDAVICWEHPEADRSTGAVHACGHDAQLASVVGAAIGLVDSGAMDYLSGTVAFIGVPAEEFVELEFRTKLQEEGKLEFFGGKQEMLRLGHLDDIDVAEMVHIESDTPGRVVKLSSGTNGFVGKTVRYIGKEAHAGAAPFLGANALNAAILGIMGIHAQRETFRDEDHIRVHPIITKGGDLVNIVPADVRIETYVRGARTEAIMDANRKVNRALRAGAMAIGTEIEIKEIPGYLPLRPSAELSAIFELNTRALLGDEGVRVGEFSGGSTDMGDISHIIPSIHPFIGGVQGAAHTRTYKVVDLDMVSVIPAKLLAMTVVDLLWDGAAEAKRVQESFKPAFTKDTYLKMWRDFVKGN</sequence>
<proteinExistence type="inferred from homology"/>
<dbReference type="EMBL" id="CP062796">
    <property type="protein sequence ID" value="QUL99431.1"/>
    <property type="molecule type" value="Genomic_DNA"/>
</dbReference>
<dbReference type="GO" id="GO:0046657">
    <property type="term" value="P:folic acid catabolic process"/>
    <property type="evidence" value="ECO:0007669"/>
    <property type="project" value="TreeGrafter"/>
</dbReference>
<organism evidence="3">
    <name type="scientific">Candidatus Fermentithermobacillus carboniphilus</name>
    <dbReference type="NCBI Taxonomy" id="3085328"/>
    <lineage>
        <taxon>Bacteria</taxon>
        <taxon>Bacillati</taxon>
        <taxon>Bacillota</taxon>
        <taxon>Candidatus Fermentithermobacillia</taxon>
        <taxon>Candidatus Fermentithermobacillales</taxon>
        <taxon>Candidatus Fermentithermobacillaceae</taxon>
        <taxon>Candidatus Fermentithermobacillus</taxon>
    </lineage>
</organism>
<dbReference type="KEGG" id="fcz:IMF26_05140"/>
<dbReference type="SUPFAM" id="SSF53187">
    <property type="entry name" value="Zn-dependent exopeptidases"/>
    <property type="match status" value="1"/>
</dbReference>
<name>A0AAT9LDI9_9FIRM</name>
<evidence type="ECO:0000259" key="2">
    <source>
        <dbReference type="Pfam" id="PF07687"/>
    </source>
</evidence>
<dbReference type="PANTHER" id="PTHR30575">
    <property type="entry name" value="PEPTIDASE M20"/>
    <property type="match status" value="1"/>
</dbReference>